<dbReference type="PROSITE" id="PS51257">
    <property type="entry name" value="PROKAR_LIPOPROTEIN"/>
    <property type="match status" value="1"/>
</dbReference>
<name>A0A9D9HE25_9SPIR</name>
<gene>
    <name evidence="1" type="ORF">IAA96_06785</name>
</gene>
<evidence type="ECO:0000313" key="1">
    <source>
        <dbReference type="EMBL" id="MBO8450795.1"/>
    </source>
</evidence>
<accession>A0A9D9HE25</accession>
<reference evidence="1" key="2">
    <citation type="journal article" date="2021" name="PeerJ">
        <title>Extensive microbial diversity within the chicken gut microbiome revealed by metagenomics and culture.</title>
        <authorList>
            <person name="Gilroy R."/>
            <person name="Ravi A."/>
            <person name="Getino M."/>
            <person name="Pursley I."/>
            <person name="Horton D.L."/>
            <person name="Alikhan N.F."/>
            <person name="Baker D."/>
            <person name="Gharbi K."/>
            <person name="Hall N."/>
            <person name="Watson M."/>
            <person name="Adriaenssens E.M."/>
            <person name="Foster-Nyarko E."/>
            <person name="Jarju S."/>
            <person name="Secka A."/>
            <person name="Antonio M."/>
            <person name="Oren A."/>
            <person name="Chaudhuri R.R."/>
            <person name="La Ragione R."/>
            <person name="Hildebrand F."/>
            <person name="Pallen M.J."/>
        </authorList>
    </citation>
    <scope>NUCLEOTIDE SEQUENCE</scope>
    <source>
        <strain evidence="1">B3-4054</strain>
    </source>
</reference>
<sequence>MKVLENTSRPAVPVFRTAAVLPLFFACFCLLSCSSPPETPEENPPVQILPPVPEDVTEEPEPAVTLPAETEDIPQDDGDEVVAMVDSVAITKEAFNQTKSEIEIVVEDLNAITREKDYARWLTYLDPEYRKMLSSRSWLAGVSRSLPRALQERHVRLYTLEDYFDYVFVPSRQNIRVDDIQFIT</sequence>
<protein>
    <submittedName>
        <fullName evidence="1">Uncharacterized protein</fullName>
    </submittedName>
</protein>
<evidence type="ECO:0000313" key="2">
    <source>
        <dbReference type="Proteomes" id="UP000823616"/>
    </source>
</evidence>
<comment type="caution">
    <text evidence="1">The sequence shown here is derived from an EMBL/GenBank/DDBJ whole genome shotgun (WGS) entry which is preliminary data.</text>
</comment>
<dbReference type="AlphaFoldDB" id="A0A9D9HE25"/>
<proteinExistence type="predicted"/>
<dbReference type="Proteomes" id="UP000823616">
    <property type="component" value="Unassembled WGS sequence"/>
</dbReference>
<organism evidence="1 2">
    <name type="scientific">Candidatus Avitreponema avistercoris</name>
    <dbReference type="NCBI Taxonomy" id="2840705"/>
    <lineage>
        <taxon>Bacteria</taxon>
        <taxon>Pseudomonadati</taxon>
        <taxon>Spirochaetota</taxon>
        <taxon>Spirochaetia</taxon>
        <taxon>Spirochaetales</taxon>
        <taxon>Candidatus Avitreponema</taxon>
    </lineage>
</organism>
<reference evidence="1" key="1">
    <citation type="submission" date="2020-10" db="EMBL/GenBank/DDBJ databases">
        <authorList>
            <person name="Gilroy R."/>
        </authorList>
    </citation>
    <scope>NUCLEOTIDE SEQUENCE</scope>
    <source>
        <strain evidence="1">B3-4054</strain>
    </source>
</reference>
<feature type="non-terminal residue" evidence="1">
    <location>
        <position position="184"/>
    </location>
</feature>
<dbReference type="EMBL" id="JADIMS010000125">
    <property type="protein sequence ID" value="MBO8450795.1"/>
    <property type="molecule type" value="Genomic_DNA"/>
</dbReference>